<name>A0AAW7RC58_BURGA</name>
<dbReference type="InterPro" id="IPR001753">
    <property type="entry name" value="Enoyl-CoA_hydra/iso"/>
</dbReference>
<dbReference type="PANTHER" id="PTHR43684:SF1">
    <property type="entry name" value="ENOYL-COA DELTA ISOMERASE 2"/>
    <property type="match status" value="1"/>
</dbReference>
<dbReference type="NCBIfam" id="NF005496">
    <property type="entry name" value="PRK07110.1"/>
    <property type="match status" value="1"/>
</dbReference>
<reference evidence="6" key="2">
    <citation type="submission" date="2022-09" db="EMBL/GenBank/DDBJ databases">
        <title>Genomic of Burkholderia gladioli.</title>
        <authorList>
            <person name="Wu H."/>
        </authorList>
    </citation>
    <scope>NUCLEOTIDE SEQUENCE</scope>
    <source>
        <strain evidence="6">ZN-S4</strain>
    </source>
</reference>
<evidence type="ECO:0000313" key="7">
    <source>
        <dbReference type="Proteomes" id="UP000029590"/>
    </source>
</evidence>
<evidence type="ECO:0000256" key="4">
    <source>
        <dbReference type="RuleBase" id="RU003707"/>
    </source>
</evidence>
<dbReference type="CDD" id="cd06558">
    <property type="entry name" value="crotonase-like"/>
    <property type="match status" value="1"/>
</dbReference>
<proteinExistence type="inferred from homology"/>
<dbReference type="SUPFAM" id="SSF52096">
    <property type="entry name" value="ClpP/crotonase"/>
    <property type="match status" value="1"/>
</dbReference>
<dbReference type="RefSeq" id="WP_036053941.1">
    <property type="nucleotide sequence ID" value="NZ_CADETE010000005.1"/>
</dbReference>
<keyword evidence="2" id="KW-0576">Peroxisome</keyword>
<dbReference type="Proteomes" id="UP001059745">
    <property type="component" value="Chromosome 2"/>
</dbReference>
<comment type="subcellular location">
    <subcellularLocation>
        <location evidence="1">Peroxisome</location>
    </subcellularLocation>
</comment>
<gene>
    <name evidence="5" type="ORF">DM48_13</name>
    <name evidence="6" type="ORF">NYZ96_29495</name>
</gene>
<dbReference type="PANTHER" id="PTHR43684">
    <property type="match status" value="1"/>
</dbReference>
<dbReference type="GO" id="GO:0004165">
    <property type="term" value="F:delta(3)-delta(2)-enoyl-CoA isomerase activity"/>
    <property type="evidence" value="ECO:0007669"/>
    <property type="project" value="UniProtKB-ARBA"/>
</dbReference>
<accession>A0AAW7RC58</accession>
<keyword evidence="3 5" id="KW-0413">Isomerase</keyword>
<organism evidence="5 7">
    <name type="scientific">Burkholderia gladioli</name>
    <name type="common">Pseudomonas marginata</name>
    <name type="synonym">Phytomonas marginata</name>
    <dbReference type="NCBI Taxonomy" id="28095"/>
    <lineage>
        <taxon>Bacteria</taxon>
        <taxon>Pseudomonadati</taxon>
        <taxon>Pseudomonadota</taxon>
        <taxon>Betaproteobacteria</taxon>
        <taxon>Burkholderiales</taxon>
        <taxon>Burkholderiaceae</taxon>
        <taxon>Burkholderia</taxon>
    </lineage>
</organism>
<dbReference type="KEGG" id="bgo:BM43_4520"/>
<dbReference type="EMBL" id="CP104215">
    <property type="protein sequence ID" value="UWX72560.1"/>
    <property type="molecule type" value="Genomic_DNA"/>
</dbReference>
<dbReference type="Gene3D" id="6.20.390.20">
    <property type="match status" value="1"/>
</dbReference>
<dbReference type="InterPro" id="IPR029045">
    <property type="entry name" value="ClpP/crotonase-like_dom_sf"/>
</dbReference>
<dbReference type="InterPro" id="IPR051053">
    <property type="entry name" value="ECH/Chromodomain_protein"/>
</dbReference>
<sequence length="249" mass="27282">MTAPVVHCTRIEPSIIQITLEDRANKNTFSPGFCRDLAAAFRDVAAEPACKAVVLTGYDTYFCSGGTREGLLELSEGGSKFTDTPIYNLPLECEVPVIAAMQGHGIGGGFVLGLFADLVVLSRESIYTTNFMKYGFTPGFGSTLVLREKLGLALAQEMLMGAGTHRGADLAQRGIPFPVLPRQEVLPHAIEQARQLAEKPRDSLRILKDHLVGDLRSRLPAITEQEVAMHAQTFHQDEVRERIRTLFGN</sequence>
<evidence type="ECO:0000313" key="6">
    <source>
        <dbReference type="EMBL" id="UWX72560.1"/>
    </source>
</evidence>
<dbReference type="Proteomes" id="UP000029590">
    <property type="component" value="Unassembled WGS sequence"/>
</dbReference>
<dbReference type="AlphaFoldDB" id="A0AAW7RC58"/>
<protein>
    <submittedName>
        <fullName evidence="5">Polyketide biosynthesis enoyl-CoA isomerase pksI</fullName>
    </submittedName>
    <submittedName>
        <fullName evidence="6">Polyketide synthase</fullName>
    </submittedName>
</protein>
<evidence type="ECO:0000313" key="5">
    <source>
        <dbReference type="EMBL" id="KGC14421.1"/>
    </source>
</evidence>
<dbReference type="PROSITE" id="PS00166">
    <property type="entry name" value="ENOYL_COA_HYDRATASE"/>
    <property type="match status" value="1"/>
</dbReference>
<dbReference type="InterPro" id="IPR018376">
    <property type="entry name" value="Enoyl-CoA_hyd/isom_CS"/>
</dbReference>
<evidence type="ECO:0000256" key="1">
    <source>
        <dbReference type="ARBA" id="ARBA00004275"/>
    </source>
</evidence>
<evidence type="ECO:0000256" key="2">
    <source>
        <dbReference type="ARBA" id="ARBA00023140"/>
    </source>
</evidence>
<dbReference type="EMBL" id="JPGG01000016">
    <property type="protein sequence ID" value="KGC14421.1"/>
    <property type="molecule type" value="Genomic_DNA"/>
</dbReference>
<dbReference type="Pfam" id="PF00378">
    <property type="entry name" value="ECH_1"/>
    <property type="match status" value="1"/>
</dbReference>
<dbReference type="Gene3D" id="3.90.226.10">
    <property type="entry name" value="2-enoyl-CoA Hydratase, Chain A, domain 1"/>
    <property type="match status" value="1"/>
</dbReference>
<dbReference type="GeneID" id="66461419"/>
<reference evidence="5 7" key="1">
    <citation type="submission" date="2014-04" db="EMBL/GenBank/DDBJ databases">
        <authorList>
            <person name="Bishop-Lilly K.A."/>
            <person name="Broomall S.M."/>
            <person name="Chain P.S."/>
            <person name="Chertkov O."/>
            <person name="Coyne S.R."/>
            <person name="Daligault H.E."/>
            <person name="Davenport K.W."/>
            <person name="Erkkila T."/>
            <person name="Frey K.G."/>
            <person name="Gibbons H.S."/>
            <person name="Gu W."/>
            <person name="Jaissle J."/>
            <person name="Johnson S.L."/>
            <person name="Koroleva G.I."/>
            <person name="Ladner J.T."/>
            <person name="Lo C.-C."/>
            <person name="Minogue T.D."/>
            <person name="Munk C."/>
            <person name="Palacios G.F."/>
            <person name="Redden C.L."/>
            <person name="Rosenzweig C.N."/>
            <person name="Scholz M.B."/>
            <person name="Teshima H."/>
            <person name="Xu Y."/>
        </authorList>
    </citation>
    <scope>NUCLEOTIDE SEQUENCE [LARGE SCALE GENOMIC DNA]</scope>
    <source>
        <strain evidence="7">gladioli</strain>
        <strain evidence="5">Gladioli</strain>
    </source>
</reference>
<comment type="similarity">
    <text evidence="4">Belongs to the enoyl-CoA hydratase/isomerase family.</text>
</comment>
<evidence type="ECO:0000256" key="3">
    <source>
        <dbReference type="ARBA" id="ARBA00023235"/>
    </source>
</evidence>